<reference evidence="1" key="1">
    <citation type="submission" date="2020-03" db="EMBL/GenBank/DDBJ databases">
        <title>The deep terrestrial virosphere.</title>
        <authorList>
            <person name="Holmfeldt K."/>
            <person name="Nilsson E."/>
            <person name="Simone D."/>
            <person name="Lopez-Fernandez M."/>
            <person name="Wu X."/>
            <person name="de Brujin I."/>
            <person name="Lundin D."/>
            <person name="Andersson A."/>
            <person name="Bertilsson S."/>
            <person name="Dopson M."/>
        </authorList>
    </citation>
    <scope>NUCLEOTIDE SEQUENCE</scope>
    <source>
        <strain evidence="1">TM448B00134</strain>
    </source>
</reference>
<evidence type="ECO:0008006" key="2">
    <source>
        <dbReference type="Google" id="ProtNLM"/>
    </source>
</evidence>
<protein>
    <recommendedName>
        <fullName evidence="2">Tail protein</fullName>
    </recommendedName>
</protein>
<name>A0A6M3X806_9ZZZZ</name>
<dbReference type="EMBL" id="MT144591">
    <property type="protein sequence ID" value="QJH93811.1"/>
    <property type="molecule type" value="Genomic_DNA"/>
</dbReference>
<sequence length="387" mass="40068">MPIKGKQIATGVDGIGSTNMVPGALSADATGRAIMAANVFDSATVTAKFEDMSIPTSKLADPTVSKNWKELLLAKEQVLDGAAGGVLQAMACYIATLPTATDTFIIDDGVAPETFTFKAALAIPFDVLIGIDAAATQANLITAINTDSLLWSAVATTGLDTYFAGLPAGQVVIYRKIVSALPDRIYGVQTAPAGIKVVSFATATAQDYEVGSATEADIPAVDPAAKRFGFGRAIGALVTNATHMISEDQTEYTWDADDQVWRQTGVGAMAYEVVGNITALAGAIAAGTRATIARGDHAHVRDAEDGGEVIASEVVVGADTALAANLAHVPLASSEVSLFLNGVLLRQGATFDYTLAGQVITVLCNTGTCPDLVVADLIQARYRWQGV</sequence>
<dbReference type="AlphaFoldDB" id="A0A6M3X806"/>
<proteinExistence type="predicted"/>
<organism evidence="1">
    <name type="scientific">viral metagenome</name>
    <dbReference type="NCBI Taxonomy" id="1070528"/>
    <lineage>
        <taxon>unclassified sequences</taxon>
        <taxon>metagenomes</taxon>
        <taxon>organismal metagenomes</taxon>
    </lineage>
</organism>
<evidence type="ECO:0000313" key="1">
    <source>
        <dbReference type="EMBL" id="QJH93811.1"/>
    </source>
</evidence>
<accession>A0A6M3X806</accession>
<gene>
    <name evidence="1" type="ORF">TM448B00134_0105</name>
</gene>